<dbReference type="Pfam" id="PF01370">
    <property type="entry name" value="Epimerase"/>
    <property type="match status" value="1"/>
</dbReference>
<keyword evidence="2" id="KW-0560">Oxidoreductase</keyword>
<dbReference type="AlphaFoldDB" id="A0A7M4DDB2"/>
<organism evidence="5 6">
    <name type="scientific">Occultella aeris</name>
    <dbReference type="NCBI Taxonomy" id="2761496"/>
    <lineage>
        <taxon>Bacteria</taxon>
        <taxon>Bacillati</taxon>
        <taxon>Actinomycetota</taxon>
        <taxon>Actinomycetes</taxon>
        <taxon>Micrococcales</taxon>
        <taxon>Ruaniaceae</taxon>
        <taxon>Occultella</taxon>
    </lineage>
</organism>
<keyword evidence="6" id="KW-1185">Reference proteome</keyword>
<protein>
    <submittedName>
        <fullName evidence="5">NAD dependent epimerase/dehydratase family protein</fullName>
    </submittedName>
</protein>
<evidence type="ECO:0000256" key="1">
    <source>
        <dbReference type="ARBA" id="ARBA00007637"/>
    </source>
</evidence>
<dbReference type="Proteomes" id="UP000419743">
    <property type="component" value="Unassembled WGS sequence"/>
</dbReference>
<keyword evidence="3" id="KW-0520">NAD</keyword>
<comment type="caution">
    <text evidence="5">The sequence shown here is derived from an EMBL/GenBank/DDBJ whole genome shotgun (WGS) entry which is preliminary data.</text>
</comment>
<dbReference type="GO" id="GO:0016491">
    <property type="term" value="F:oxidoreductase activity"/>
    <property type="evidence" value="ECO:0007669"/>
    <property type="project" value="UniProtKB-KW"/>
</dbReference>
<dbReference type="PANTHER" id="PTHR43103:SF5">
    <property type="entry name" value="4-EPIMERASE, PUTATIVE (AFU_ORTHOLOGUE AFUA_7G00360)-RELATED"/>
    <property type="match status" value="1"/>
</dbReference>
<dbReference type="InterPro" id="IPR001509">
    <property type="entry name" value="Epimerase_deHydtase"/>
</dbReference>
<accession>A0A7M4DDB2</accession>
<dbReference type="SUPFAM" id="SSF51735">
    <property type="entry name" value="NAD(P)-binding Rossmann-fold domains"/>
    <property type="match status" value="1"/>
</dbReference>
<evidence type="ECO:0000256" key="3">
    <source>
        <dbReference type="ARBA" id="ARBA00023027"/>
    </source>
</evidence>
<name>A0A7M4DDB2_9MICO</name>
<comment type="similarity">
    <text evidence="1">Belongs to the NAD(P)-dependent epimerase/dehydratase family.</text>
</comment>
<feature type="domain" description="NAD-dependent epimerase/dehydratase" evidence="4">
    <location>
        <begin position="11"/>
        <end position="229"/>
    </location>
</feature>
<evidence type="ECO:0000313" key="5">
    <source>
        <dbReference type="EMBL" id="VZO34831.1"/>
    </source>
</evidence>
<evidence type="ECO:0000313" key="6">
    <source>
        <dbReference type="Proteomes" id="UP000419743"/>
    </source>
</evidence>
<dbReference type="PANTHER" id="PTHR43103">
    <property type="entry name" value="NUCLEOSIDE-DIPHOSPHATE-SUGAR EPIMERASE"/>
    <property type="match status" value="1"/>
</dbReference>
<reference evidence="5 6" key="1">
    <citation type="submission" date="2019-11" db="EMBL/GenBank/DDBJ databases">
        <authorList>
            <person name="Criscuolo A."/>
        </authorList>
    </citation>
    <scope>NUCLEOTIDE SEQUENCE [LARGE SCALE GENOMIC DNA]</scope>
    <source>
        <strain evidence="5">CIP111667</strain>
    </source>
</reference>
<dbReference type="Gene3D" id="3.40.50.720">
    <property type="entry name" value="NAD(P)-binding Rossmann-like Domain"/>
    <property type="match status" value="1"/>
</dbReference>
<proteinExistence type="inferred from homology"/>
<sequence length="296" mass="30832">MAPIPDAPSRVLVTGAAGTIGRGVLWALRRAGIASTALVLDDPGDLDADRVVLGTATDRDRVREALDGADAVVHLAALAAPHLGTADDVFGGNTAATFTVLDAAGRAGVRRAAIASSINALGVLYSPVPVAPAYFPLDVEMPTAAADPYSLSKRVDEETARAMHRAYGMDVIALRYPMTGGLGQEPGLGDRLLGGIANGRANPAAVAADGWSYLEVRDAARAALAALSPRRRGAFAVHVAAPTTYLAEPTEAALDQYWPGVPRRRAIPGRDVPIDLRPAQDLLAFRAEHIVDPESD</sequence>
<gene>
    <name evidence="5" type="ORF">HALOF300_00101</name>
</gene>
<dbReference type="EMBL" id="CACRYJ010000004">
    <property type="protein sequence ID" value="VZO34831.1"/>
    <property type="molecule type" value="Genomic_DNA"/>
</dbReference>
<evidence type="ECO:0000259" key="4">
    <source>
        <dbReference type="Pfam" id="PF01370"/>
    </source>
</evidence>
<evidence type="ECO:0000256" key="2">
    <source>
        <dbReference type="ARBA" id="ARBA00023002"/>
    </source>
</evidence>
<dbReference type="InterPro" id="IPR036291">
    <property type="entry name" value="NAD(P)-bd_dom_sf"/>
</dbReference>
<dbReference type="RefSeq" id="WP_156738693.1">
    <property type="nucleotide sequence ID" value="NZ_CACRYJ010000004.1"/>
</dbReference>